<feature type="region of interest" description="Disordered" evidence="1">
    <location>
        <begin position="182"/>
        <end position="255"/>
    </location>
</feature>
<comment type="caution">
    <text evidence="3">The sequence shown here is derived from an EMBL/GenBank/DDBJ whole genome shotgun (WGS) entry which is preliminary data.</text>
</comment>
<evidence type="ECO:0000256" key="2">
    <source>
        <dbReference type="SAM" id="SignalP"/>
    </source>
</evidence>
<organism evidence="3 4">
    <name type="scientific">Limnofasciculus baicalensis BBK-W-15</name>
    <dbReference type="NCBI Taxonomy" id="2699891"/>
    <lineage>
        <taxon>Bacteria</taxon>
        <taxon>Bacillati</taxon>
        <taxon>Cyanobacteriota</taxon>
        <taxon>Cyanophyceae</taxon>
        <taxon>Coleofasciculales</taxon>
        <taxon>Coleofasciculaceae</taxon>
        <taxon>Limnofasciculus</taxon>
        <taxon>Limnofasciculus baicalensis</taxon>
    </lineage>
</organism>
<proteinExistence type="predicted"/>
<gene>
    <name evidence="3" type="ORF">NJ959_20795</name>
</gene>
<evidence type="ECO:0000313" key="4">
    <source>
        <dbReference type="Proteomes" id="UP001204953"/>
    </source>
</evidence>
<sequence length="255" mass="27776">MKTSRWLQVAALAIASFLTVGGFSPSNAGTFDNTEVNANNFIAVAAPFGDNQYQLLIIERLSGQRDCWRERGNNPVIVEPLLLNFDFTGICSRNTDSNGYSIRMEEQDLGLDYLLRIVKRDGELVLVGTNRVNRNAPEIEIGSTQGMGTGFQKIFLNPEWRLTRRTYQGKALGHIYLTSGATPPVSSGVRATPPPLPPLFKPPAASGQPSDDPSRELIFTKPGDELTAPGDGNPATSPQVLPPPPSNRTVPVFER</sequence>
<name>A0AAE3GV03_9CYAN</name>
<dbReference type="EMBL" id="JAMZMM010000250">
    <property type="protein sequence ID" value="MCP2730869.1"/>
    <property type="molecule type" value="Genomic_DNA"/>
</dbReference>
<reference evidence="3" key="1">
    <citation type="submission" date="2022-06" db="EMBL/GenBank/DDBJ databases">
        <title>New cyanobacteria of genus Symplocastrum in benthos of Lake Baikal.</title>
        <authorList>
            <person name="Sorokovikova E."/>
            <person name="Tikhonova I."/>
            <person name="Krasnopeev A."/>
            <person name="Evseev P."/>
            <person name="Gladkikh A."/>
            <person name="Belykh O."/>
        </authorList>
    </citation>
    <scope>NUCLEOTIDE SEQUENCE</scope>
    <source>
        <strain evidence="3">BBK-W-15</strain>
    </source>
</reference>
<protein>
    <submittedName>
        <fullName evidence="3">DUF3747 domain-containing protein</fullName>
    </submittedName>
</protein>
<accession>A0AAE3GV03</accession>
<dbReference type="Pfam" id="PF12565">
    <property type="entry name" value="DUF3747"/>
    <property type="match status" value="1"/>
</dbReference>
<dbReference type="RefSeq" id="WP_254013620.1">
    <property type="nucleotide sequence ID" value="NZ_JAMZMM010000250.1"/>
</dbReference>
<keyword evidence="2" id="KW-0732">Signal</keyword>
<evidence type="ECO:0000256" key="1">
    <source>
        <dbReference type="SAM" id="MobiDB-lite"/>
    </source>
</evidence>
<dbReference type="InterPro" id="IPR022222">
    <property type="entry name" value="DUF3747"/>
</dbReference>
<dbReference type="Proteomes" id="UP001204953">
    <property type="component" value="Unassembled WGS sequence"/>
</dbReference>
<evidence type="ECO:0000313" key="3">
    <source>
        <dbReference type="EMBL" id="MCP2730869.1"/>
    </source>
</evidence>
<keyword evidence="4" id="KW-1185">Reference proteome</keyword>
<feature type="compositionally biased region" description="Pro residues" evidence="1">
    <location>
        <begin position="192"/>
        <end position="201"/>
    </location>
</feature>
<feature type="signal peptide" evidence="2">
    <location>
        <begin position="1"/>
        <end position="28"/>
    </location>
</feature>
<feature type="chain" id="PRO_5042194031" evidence="2">
    <location>
        <begin position="29"/>
        <end position="255"/>
    </location>
</feature>
<dbReference type="AlphaFoldDB" id="A0AAE3GV03"/>